<sequence>MAENTDYQIYLNSIYPNTTWSISRLSGGVVNFTFRATLVSGSAPYESLIIKHARPYIAAGGPEWAFTTQRQTVEAELLSLWDADGALFPQRNRTTKWRSPHLIRHDQGKESELGLSSSDEEASVLVLADLGSLVNIVEFLTFHATNKENSITNDERDEIAAVVGHAFGIIHSPSTKSIIHATPTCAAKLTHSYTEGVLYQTGIEPIKSRLGSHPDAALLYDRVLGEFKAPKYKYPKCLAMGDFTPGSILMDAPSSTASHSPIIVDWEFARVNGHGINGDIACFLASMRCELLLAQQAGSTSVYEALLGFTAAFCAAYRQTSELICRKQGSDVNMQLLRATFLVHGREMINRAYDTYESSSCVKEMVELGTWYIERAGDSVEDFYDAANWEKLQEERDLLIQSLFIFP</sequence>
<dbReference type="PANTHER" id="PTHR34273">
    <property type="entry name" value="METHYLTHIORIBOSE KINASE"/>
    <property type="match status" value="1"/>
</dbReference>
<dbReference type="AlphaFoldDB" id="A0AAJ0CN77"/>
<dbReference type="InterPro" id="IPR011009">
    <property type="entry name" value="Kinase-like_dom_sf"/>
</dbReference>
<dbReference type="Gene3D" id="3.30.200.20">
    <property type="entry name" value="Phosphorylase Kinase, domain 1"/>
    <property type="match status" value="1"/>
</dbReference>
<organism evidence="6 7">
    <name type="scientific">Conoideocrella luteorostrata</name>
    <dbReference type="NCBI Taxonomy" id="1105319"/>
    <lineage>
        <taxon>Eukaryota</taxon>
        <taxon>Fungi</taxon>
        <taxon>Dikarya</taxon>
        <taxon>Ascomycota</taxon>
        <taxon>Pezizomycotina</taxon>
        <taxon>Sordariomycetes</taxon>
        <taxon>Hypocreomycetidae</taxon>
        <taxon>Hypocreales</taxon>
        <taxon>Clavicipitaceae</taxon>
        <taxon>Conoideocrella</taxon>
    </lineage>
</organism>
<accession>A0AAJ0CN77</accession>
<evidence type="ECO:0000256" key="5">
    <source>
        <dbReference type="ARBA" id="ARBA00022840"/>
    </source>
</evidence>
<dbReference type="EMBL" id="JASWJB010000158">
    <property type="protein sequence ID" value="KAK2594724.1"/>
    <property type="molecule type" value="Genomic_DNA"/>
</dbReference>
<evidence type="ECO:0008006" key="8">
    <source>
        <dbReference type="Google" id="ProtNLM"/>
    </source>
</evidence>
<reference evidence="6" key="1">
    <citation type="submission" date="2023-06" db="EMBL/GenBank/DDBJ databases">
        <title>Conoideocrella luteorostrata (Hypocreales: Clavicipitaceae), a potential biocontrol fungus for elongate hemlock scale in United States Christmas tree production areas.</title>
        <authorList>
            <person name="Barrett H."/>
            <person name="Lovett B."/>
            <person name="Macias A.M."/>
            <person name="Stajich J.E."/>
            <person name="Kasson M.T."/>
        </authorList>
    </citation>
    <scope>NUCLEOTIDE SEQUENCE</scope>
    <source>
        <strain evidence="6">ARSEF 14590</strain>
    </source>
</reference>
<keyword evidence="7" id="KW-1185">Reference proteome</keyword>
<dbReference type="PANTHER" id="PTHR34273:SF2">
    <property type="entry name" value="METHYLTHIORIBOSE KINASE"/>
    <property type="match status" value="1"/>
</dbReference>
<evidence type="ECO:0000313" key="7">
    <source>
        <dbReference type="Proteomes" id="UP001251528"/>
    </source>
</evidence>
<keyword evidence="4" id="KW-0418">Kinase</keyword>
<dbReference type="GO" id="GO:0005524">
    <property type="term" value="F:ATP binding"/>
    <property type="evidence" value="ECO:0007669"/>
    <property type="project" value="UniProtKB-KW"/>
</dbReference>
<dbReference type="GO" id="GO:0016301">
    <property type="term" value="F:kinase activity"/>
    <property type="evidence" value="ECO:0007669"/>
    <property type="project" value="UniProtKB-KW"/>
</dbReference>
<dbReference type="SUPFAM" id="SSF56112">
    <property type="entry name" value="Protein kinase-like (PK-like)"/>
    <property type="match status" value="1"/>
</dbReference>
<proteinExistence type="inferred from homology"/>
<protein>
    <recommendedName>
        <fullName evidence="8">Aminoglycoside phosphotransferase domain-containing protein</fullName>
    </recommendedName>
</protein>
<evidence type="ECO:0000256" key="1">
    <source>
        <dbReference type="ARBA" id="ARBA00010165"/>
    </source>
</evidence>
<keyword evidence="2" id="KW-0808">Transferase</keyword>
<dbReference type="Proteomes" id="UP001251528">
    <property type="component" value="Unassembled WGS sequence"/>
</dbReference>
<gene>
    <name evidence="6" type="ORF">QQS21_007574</name>
</gene>
<evidence type="ECO:0000313" key="6">
    <source>
        <dbReference type="EMBL" id="KAK2594724.1"/>
    </source>
</evidence>
<evidence type="ECO:0000256" key="4">
    <source>
        <dbReference type="ARBA" id="ARBA00022777"/>
    </source>
</evidence>
<comment type="similarity">
    <text evidence="1">Belongs to the methylthioribose kinase family.</text>
</comment>
<keyword evidence="3" id="KW-0547">Nucleotide-binding</keyword>
<comment type="caution">
    <text evidence="6">The sequence shown here is derived from an EMBL/GenBank/DDBJ whole genome shotgun (WGS) entry which is preliminary data.</text>
</comment>
<evidence type="ECO:0000256" key="3">
    <source>
        <dbReference type="ARBA" id="ARBA00022741"/>
    </source>
</evidence>
<name>A0AAJ0CN77_9HYPO</name>
<keyword evidence="5" id="KW-0067">ATP-binding</keyword>
<evidence type="ECO:0000256" key="2">
    <source>
        <dbReference type="ARBA" id="ARBA00022679"/>
    </source>
</evidence>